<dbReference type="RefSeq" id="XP_044657477.1">
    <property type="nucleotide sequence ID" value="XM_044801542.1"/>
</dbReference>
<comment type="caution">
    <text evidence="9">The sequence shown here is derived from an EMBL/GenBank/DDBJ whole genome shotgun (WGS) entry which is preliminary data.</text>
</comment>
<keyword evidence="3" id="KW-0813">Transport</keyword>
<feature type="compositionally biased region" description="Basic and acidic residues" evidence="7">
    <location>
        <begin position="1"/>
        <end position="36"/>
    </location>
</feature>
<protein>
    <recommendedName>
        <fullName evidence="11">Oligopeptide transporter</fullName>
    </recommendedName>
</protein>
<name>A0A9P3FI09_9PEZI</name>
<feature type="transmembrane region" description="Helical" evidence="8">
    <location>
        <begin position="468"/>
        <end position="486"/>
    </location>
</feature>
<feature type="transmembrane region" description="Helical" evidence="8">
    <location>
        <begin position="127"/>
        <end position="147"/>
    </location>
</feature>
<gene>
    <name evidence="9" type="ORF">CKM354_000623600</name>
</gene>
<organism evidence="9 10">
    <name type="scientific">Cercospora kikuchii</name>
    <dbReference type="NCBI Taxonomy" id="84275"/>
    <lineage>
        <taxon>Eukaryota</taxon>
        <taxon>Fungi</taxon>
        <taxon>Dikarya</taxon>
        <taxon>Ascomycota</taxon>
        <taxon>Pezizomycotina</taxon>
        <taxon>Dothideomycetes</taxon>
        <taxon>Dothideomycetidae</taxon>
        <taxon>Mycosphaerellales</taxon>
        <taxon>Mycosphaerellaceae</taxon>
        <taxon>Cercospora</taxon>
    </lineage>
</organism>
<evidence type="ECO:0000313" key="10">
    <source>
        <dbReference type="Proteomes" id="UP000825890"/>
    </source>
</evidence>
<dbReference type="GeneID" id="68291811"/>
<dbReference type="OrthoDB" id="77405at2759"/>
<keyword evidence="10" id="KW-1185">Reference proteome</keyword>
<sequence length="744" mass="80672">MIDEAHGWEMEEANHRKQTQEHVEELAQEHTLEHTPELSSDDPFVPFNHLPVERHHVVTMRAVLLGLICGALINASNIYIGLKTGATFEASLFGAIIGFSILKPLGRSRLGAMFPTLGGEFGPRENNIVQTAATAAGSMSSVFVSGIPALYRLGLLSANPKADYPRLITITLVGGYFGLLTATPLREFFIIHAARDLKLIFPTASAIATTIRTMHKATAGTGERIAILQMKALGIAFSCALLLRVVSQYAIGILWDWHIFTWIFIWSGYHNQTAIHIENWGWMVEWTPVFIGAGMLVGLNTAISFFGGSVLAWGIIGPLLVRCNAAVGISLGEPGSKWENYISFRSLGKNASSKDAPSPRFWLLWPGVLLMIVVSFVELGLQYKIFIYILKEVCRRLSTNLKAFCKAIGCSSKLDFQHKNALPNNKSSPLGNRTADQEPVKWWMWLPALVLIIILACVVMGLQFGMQIGMSLLSVFLAFLFSILAIQCTGTTGLTPLTAASKASQIVLGGVTKGEHWQPQHAQRLNLLAGSLASIGANQASDLVVDFRVGFLLRTPPVQQLATQAIGTIVAVFLAPALFILFAHAYPCILDSNAQACPFSTPSVSAWQAIAIAMTDPEFPVPTSSEIFAIALSFFGAIMVCVRHFVYRGKWERYSAYHPNMMCIGLAFVLPQTVYSLAMVMGAVSSYVWARRSLRSFGIANSAVAAGFIAGEGIGGVINAIFQIAGIAGPTPYGTNVACPMESC</sequence>
<evidence type="ECO:0000256" key="6">
    <source>
        <dbReference type="ARBA" id="ARBA00023136"/>
    </source>
</evidence>
<proteinExistence type="inferred from homology"/>
<dbReference type="Proteomes" id="UP000825890">
    <property type="component" value="Unassembled WGS sequence"/>
</dbReference>
<comment type="similarity">
    <text evidence="2">Belongs to the oligopeptide OPT transporter family.</text>
</comment>
<keyword evidence="6 8" id="KW-0472">Membrane</keyword>
<feature type="transmembrane region" description="Helical" evidence="8">
    <location>
        <begin position="167"/>
        <end position="185"/>
    </location>
</feature>
<accession>A0A9P3FI09</accession>
<keyword evidence="5 8" id="KW-1133">Transmembrane helix</keyword>
<feature type="transmembrane region" description="Helical" evidence="8">
    <location>
        <begin position="561"/>
        <end position="583"/>
    </location>
</feature>
<evidence type="ECO:0000256" key="7">
    <source>
        <dbReference type="SAM" id="MobiDB-lite"/>
    </source>
</evidence>
<evidence type="ECO:0000313" key="9">
    <source>
        <dbReference type="EMBL" id="GIZ42990.1"/>
    </source>
</evidence>
<evidence type="ECO:0000256" key="8">
    <source>
        <dbReference type="SAM" id="Phobius"/>
    </source>
</evidence>
<dbReference type="Pfam" id="PF03169">
    <property type="entry name" value="OPT"/>
    <property type="match status" value="1"/>
</dbReference>
<feature type="transmembrane region" description="Helical" evidence="8">
    <location>
        <begin position="666"/>
        <end position="689"/>
    </location>
</feature>
<feature type="region of interest" description="Disordered" evidence="7">
    <location>
        <begin position="1"/>
        <end position="38"/>
    </location>
</feature>
<evidence type="ECO:0000256" key="2">
    <source>
        <dbReference type="ARBA" id="ARBA00008807"/>
    </source>
</evidence>
<comment type="subcellular location">
    <subcellularLocation>
        <location evidence="1">Membrane</location>
        <topology evidence="1">Multi-pass membrane protein</topology>
    </subcellularLocation>
</comment>
<reference evidence="9 10" key="1">
    <citation type="submission" date="2021-01" db="EMBL/GenBank/DDBJ databases">
        <title>Cercospora kikuchii MAFF 305040 whole genome shotgun sequence.</title>
        <authorList>
            <person name="Kashiwa T."/>
            <person name="Suzuki T."/>
        </authorList>
    </citation>
    <scope>NUCLEOTIDE SEQUENCE [LARGE SCALE GENOMIC DNA]</scope>
    <source>
        <strain evidence="9 10">MAFF 305040</strain>
    </source>
</reference>
<dbReference type="AlphaFoldDB" id="A0A9P3FI09"/>
<dbReference type="PANTHER" id="PTHR31645">
    <property type="entry name" value="OLIGOPEPTIDE TRANSPORTER YGL114W-RELATED"/>
    <property type="match status" value="1"/>
</dbReference>
<evidence type="ECO:0000256" key="1">
    <source>
        <dbReference type="ARBA" id="ARBA00004141"/>
    </source>
</evidence>
<dbReference type="NCBIfam" id="TIGR00728">
    <property type="entry name" value="OPT_sfam"/>
    <property type="match status" value="1"/>
</dbReference>
<keyword evidence="4 8" id="KW-0812">Transmembrane</keyword>
<feature type="transmembrane region" description="Helical" evidence="8">
    <location>
        <begin position="289"/>
        <end position="316"/>
    </location>
</feature>
<dbReference type="EMBL" id="BOLY01000003">
    <property type="protein sequence ID" value="GIZ42990.1"/>
    <property type="molecule type" value="Genomic_DNA"/>
</dbReference>
<feature type="transmembrane region" description="Helical" evidence="8">
    <location>
        <begin position="442"/>
        <end position="462"/>
    </location>
</feature>
<evidence type="ECO:0000256" key="4">
    <source>
        <dbReference type="ARBA" id="ARBA00022692"/>
    </source>
</evidence>
<dbReference type="InterPro" id="IPR004813">
    <property type="entry name" value="OPT"/>
</dbReference>
<evidence type="ECO:0000256" key="5">
    <source>
        <dbReference type="ARBA" id="ARBA00022989"/>
    </source>
</evidence>
<dbReference type="GO" id="GO:0000329">
    <property type="term" value="C:fungal-type vacuole membrane"/>
    <property type="evidence" value="ECO:0007669"/>
    <property type="project" value="TreeGrafter"/>
</dbReference>
<feature type="transmembrane region" description="Helical" evidence="8">
    <location>
        <begin position="627"/>
        <end position="646"/>
    </location>
</feature>
<feature type="transmembrane region" description="Helical" evidence="8">
    <location>
        <begin position="88"/>
        <end position="106"/>
    </location>
</feature>
<dbReference type="PANTHER" id="PTHR31645:SF3">
    <property type="entry name" value="OLIGOPEPTIDE TRANSPORTER"/>
    <property type="match status" value="1"/>
</dbReference>
<dbReference type="InterPro" id="IPR045035">
    <property type="entry name" value="YSL-like"/>
</dbReference>
<evidence type="ECO:0008006" key="11">
    <source>
        <dbReference type="Google" id="ProtNLM"/>
    </source>
</evidence>
<evidence type="ECO:0000256" key="3">
    <source>
        <dbReference type="ARBA" id="ARBA00022448"/>
    </source>
</evidence>
<dbReference type="GO" id="GO:0035673">
    <property type="term" value="F:oligopeptide transmembrane transporter activity"/>
    <property type="evidence" value="ECO:0007669"/>
    <property type="project" value="InterPro"/>
</dbReference>
<feature type="transmembrane region" description="Helical" evidence="8">
    <location>
        <begin position="62"/>
        <end position="82"/>
    </location>
</feature>
<feature type="transmembrane region" description="Helical" evidence="8">
    <location>
        <begin position="362"/>
        <end position="381"/>
    </location>
</feature>